<name>A0AA88HWP2_ARTSF</name>
<dbReference type="Proteomes" id="UP001187531">
    <property type="component" value="Unassembled WGS sequence"/>
</dbReference>
<reference evidence="1" key="1">
    <citation type="submission" date="2023-07" db="EMBL/GenBank/DDBJ databases">
        <title>Chromosome-level genome assembly of Artemia franciscana.</title>
        <authorList>
            <person name="Jo E."/>
        </authorList>
    </citation>
    <scope>NUCLEOTIDE SEQUENCE</scope>
    <source>
        <tissue evidence="1">Whole body</tissue>
    </source>
</reference>
<proteinExistence type="predicted"/>
<dbReference type="AlphaFoldDB" id="A0AA88HWP2"/>
<gene>
    <name evidence="1" type="ORF">QYM36_006450</name>
</gene>
<evidence type="ECO:0000313" key="2">
    <source>
        <dbReference type="Proteomes" id="UP001187531"/>
    </source>
</evidence>
<protein>
    <recommendedName>
        <fullName evidence="3">Reverse transcriptase domain-containing protein</fullName>
    </recommendedName>
</protein>
<sequence>MSKEVVKAQHSTRLKGCTRLTQEWKTTYITPIFKKGRKELAVKYRSIRKTSTVVGALEKMANSAVIQNTETNNLLHRLQHGFRSGRSVDTNLLESYGYITKFLDTEVPPTEIFLLDFSKLTFKAFDQACHKGIAVKLHALKLKEEFSLWIFDFLPLQLHHVELLLELDFFLEECCWCFFNFGVDQTFSFHSLSPSH</sequence>
<evidence type="ECO:0000313" key="1">
    <source>
        <dbReference type="EMBL" id="KAK2717679.1"/>
    </source>
</evidence>
<keyword evidence="2" id="KW-1185">Reference proteome</keyword>
<accession>A0AA88HWP2</accession>
<dbReference type="EMBL" id="JAVRJZ010000010">
    <property type="protein sequence ID" value="KAK2717679.1"/>
    <property type="molecule type" value="Genomic_DNA"/>
</dbReference>
<comment type="caution">
    <text evidence="1">The sequence shown here is derived from an EMBL/GenBank/DDBJ whole genome shotgun (WGS) entry which is preliminary data.</text>
</comment>
<organism evidence="1 2">
    <name type="scientific">Artemia franciscana</name>
    <name type="common">Brine shrimp</name>
    <name type="synonym">Artemia sanfranciscana</name>
    <dbReference type="NCBI Taxonomy" id="6661"/>
    <lineage>
        <taxon>Eukaryota</taxon>
        <taxon>Metazoa</taxon>
        <taxon>Ecdysozoa</taxon>
        <taxon>Arthropoda</taxon>
        <taxon>Crustacea</taxon>
        <taxon>Branchiopoda</taxon>
        <taxon>Anostraca</taxon>
        <taxon>Artemiidae</taxon>
        <taxon>Artemia</taxon>
    </lineage>
</organism>
<evidence type="ECO:0008006" key="3">
    <source>
        <dbReference type="Google" id="ProtNLM"/>
    </source>
</evidence>